<dbReference type="Proteomes" id="UP000298030">
    <property type="component" value="Unassembled WGS sequence"/>
</dbReference>
<protein>
    <submittedName>
        <fullName evidence="2">Uncharacterized protein</fullName>
    </submittedName>
</protein>
<dbReference type="EMBL" id="QPFP01000058">
    <property type="protein sequence ID" value="TEB25237.1"/>
    <property type="molecule type" value="Genomic_DNA"/>
</dbReference>
<comment type="caution">
    <text evidence="2">The sequence shown here is derived from an EMBL/GenBank/DDBJ whole genome shotgun (WGS) entry which is preliminary data.</text>
</comment>
<name>A0A4Y7STP7_COPMI</name>
<evidence type="ECO:0000313" key="3">
    <source>
        <dbReference type="Proteomes" id="UP000298030"/>
    </source>
</evidence>
<feature type="compositionally biased region" description="Polar residues" evidence="1">
    <location>
        <begin position="29"/>
        <end position="41"/>
    </location>
</feature>
<feature type="compositionally biased region" description="Pro residues" evidence="1">
    <location>
        <begin position="1"/>
        <end position="10"/>
    </location>
</feature>
<sequence>MDHPKNPPPASHTHHALGASALVRKSHSSEATGMPSDTINLSAPLLINQPLIQ</sequence>
<reference evidence="2 3" key="1">
    <citation type="journal article" date="2019" name="Nat. Ecol. Evol.">
        <title>Megaphylogeny resolves global patterns of mushroom evolution.</title>
        <authorList>
            <person name="Varga T."/>
            <person name="Krizsan K."/>
            <person name="Foldi C."/>
            <person name="Dima B."/>
            <person name="Sanchez-Garcia M."/>
            <person name="Sanchez-Ramirez S."/>
            <person name="Szollosi G.J."/>
            <person name="Szarkandi J.G."/>
            <person name="Papp V."/>
            <person name="Albert L."/>
            <person name="Andreopoulos W."/>
            <person name="Angelini C."/>
            <person name="Antonin V."/>
            <person name="Barry K.W."/>
            <person name="Bougher N.L."/>
            <person name="Buchanan P."/>
            <person name="Buyck B."/>
            <person name="Bense V."/>
            <person name="Catcheside P."/>
            <person name="Chovatia M."/>
            <person name="Cooper J."/>
            <person name="Damon W."/>
            <person name="Desjardin D."/>
            <person name="Finy P."/>
            <person name="Geml J."/>
            <person name="Haridas S."/>
            <person name="Hughes K."/>
            <person name="Justo A."/>
            <person name="Karasinski D."/>
            <person name="Kautmanova I."/>
            <person name="Kiss B."/>
            <person name="Kocsube S."/>
            <person name="Kotiranta H."/>
            <person name="LaButti K.M."/>
            <person name="Lechner B.E."/>
            <person name="Liimatainen K."/>
            <person name="Lipzen A."/>
            <person name="Lukacs Z."/>
            <person name="Mihaltcheva S."/>
            <person name="Morgado L.N."/>
            <person name="Niskanen T."/>
            <person name="Noordeloos M.E."/>
            <person name="Ohm R.A."/>
            <person name="Ortiz-Santana B."/>
            <person name="Ovrebo C."/>
            <person name="Racz N."/>
            <person name="Riley R."/>
            <person name="Savchenko A."/>
            <person name="Shiryaev A."/>
            <person name="Soop K."/>
            <person name="Spirin V."/>
            <person name="Szebenyi C."/>
            <person name="Tomsovsky M."/>
            <person name="Tulloss R.E."/>
            <person name="Uehling J."/>
            <person name="Grigoriev I.V."/>
            <person name="Vagvolgyi C."/>
            <person name="Papp T."/>
            <person name="Martin F.M."/>
            <person name="Miettinen O."/>
            <person name="Hibbett D.S."/>
            <person name="Nagy L.G."/>
        </authorList>
    </citation>
    <scope>NUCLEOTIDE SEQUENCE [LARGE SCALE GENOMIC DNA]</scope>
    <source>
        <strain evidence="2 3">FP101781</strain>
    </source>
</reference>
<keyword evidence="3" id="KW-1185">Reference proteome</keyword>
<evidence type="ECO:0000313" key="2">
    <source>
        <dbReference type="EMBL" id="TEB25237.1"/>
    </source>
</evidence>
<evidence type="ECO:0000256" key="1">
    <source>
        <dbReference type="SAM" id="MobiDB-lite"/>
    </source>
</evidence>
<gene>
    <name evidence="2" type="ORF">FA13DRAFT_1738401</name>
</gene>
<proteinExistence type="predicted"/>
<dbReference type="AlphaFoldDB" id="A0A4Y7STP7"/>
<accession>A0A4Y7STP7</accession>
<feature type="region of interest" description="Disordered" evidence="1">
    <location>
        <begin position="1"/>
        <end position="53"/>
    </location>
</feature>
<organism evidence="2 3">
    <name type="scientific">Coprinellus micaceus</name>
    <name type="common">Glistening ink-cap mushroom</name>
    <name type="synonym">Coprinus micaceus</name>
    <dbReference type="NCBI Taxonomy" id="71717"/>
    <lineage>
        <taxon>Eukaryota</taxon>
        <taxon>Fungi</taxon>
        <taxon>Dikarya</taxon>
        <taxon>Basidiomycota</taxon>
        <taxon>Agaricomycotina</taxon>
        <taxon>Agaricomycetes</taxon>
        <taxon>Agaricomycetidae</taxon>
        <taxon>Agaricales</taxon>
        <taxon>Agaricineae</taxon>
        <taxon>Psathyrellaceae</taxon>
        <taxon>Coprinellus</taxon>
    </lineage>
</organism>